<dbReference type="GO" id="GO:0000329">
    <property type="term" value="C:fungal-type vacuole membrane"/>
    <property type="evidence" value="ECO:0007669"/>
    <property type="project" value="TreeGrafter"/>
</dbReference>
<dbReference type="SUPFAM" id="SSF82153">
    <property type="entry name" value="FAS1 domain"/>
    <property type="match status" value="2"/>
</dbReference>
<dbReference type="Gene3D" id="2.30.180.10">
    <property type="entry name" value="FAS1 domain"/>
    <property type="match status" value="2"/>
</dbReference>
<dbReference type="InterPro" id="IPR050904">
    <property type="entry name" value="Adhesion/Biosynth-related"/>
</dbReference>
<dbReference type="Pfam" id="PF02469">
    <property type="entry name" value="Fasciclin"/>
    <property type="match status" value="1"/>
</dbReference>
<feature type="chain" id="PRO_5004585127" evidence="1">
    <location>
        <begin position="23"/>
        <end position="556"/>
    </location>
</feature>
<organism evidence="3">
    <name type="scientific">Hemileia vastatrix</name>
    <dbReference type="NCBI Taxonomy" id="203904"/>
    <lineage>
        <taxon>Eukaryota</taxon>
        <taxon>Fungi</taxon>
        <taxon>Dikarya</taxon>
        <taxon>Basidiomycota</taxon>
        <taxon>Pucciniomycotina</taxon>
        <taxon>Pucciniomycetes</taxon>
        <taxon>Pucciniales</taxon>
        <taxon>Zaghouaniaceae</taxon>
        <taxon>Hemileia</taxon>
    </lineage>
</organism>
<dbReference type="PANTHER" id="PTHR10900">
    <property type="entry name" value="PERIOSTIN-RELATED"/>
    <property type="match status" value="1"/>
</dbReference>
<reference evidence="3" key="1">
    <citation type="submission" date="2013-04" db="EMBL/GenBank/DDBJ databases">
        <title>Genome annotation of the coffee rust (Hemileia vastatrix) contributes to the gene repertoire catalogue of the Pucciniales.</title>
        <authorList>
            <person name="Cristancho M.M."/>
            <person name="Botero D.O."/>
            <person name="Giraldo W.G."/>
            <person name="Tabima J.F."/>
            <person name="Riano-Pachon D.M."/>
            <person name="Escobar C."/>
            <person name="Rozo Y.I."/>
            <person name="Rivera L.F."/>
            <person name="Restrepo S."/>
            <person name="Gaitan A.L."/>
        </authorList>
    </citation>
    <scope>NUCLEOTIDE SEQUENCE</scope>
</reference>
<dbReference type="EMBL" id="KF018013">
    <property type="protein sequence ID" value="AGT80106.1"/>
    <property type="molecule type" value="Genomic_DNA"/>
</dbReference>
<accession>T1UNY4</accession>
<dbReference type="GO" id="GO:0016236">
    <property type="term" value="P:macroautophagy"/>
    <property type="evidence" value="ECO:0007669"/>
    <property type="project" value="TreeGrafter"/>
</dbReference>
<evidence type="ECO:0000256" key="1">
    <source>
        <dbReference type="SAM" id="SignalP"/>
    </source>
</evidence>
<evidence type="ECO:0000313" key="3">
    <source>
        <dbReference type="EMBL" id="AGT80106.1"/>
    </source>
</evidence>
<proteinExistence type="predicted"/>
<dbReference type="InterPro" id="IPR036378">
    <property type="entry name" value="FAS1_dom_sf"/>
</dbReference>
<sequence>MRYFSCWLLLAPFSFSIKNALAGSSPVEFDTEQQLQSTAQLTLNDWNSVQSAFTIETPPQTSPSPENPKIKNNSRPVSIIVSLLPSSVVNTVRTLNWTLHHPPEGSPHKNHHGSLPFHRLAWLVNHSQPTIDALSDPSASLTLFAPDDDALTPPKPSDHHHSSYDDKHVFWNALNFLQSSEGTKDTSNVDKRKIFQAIIDATLKYHIVPKKLDALEILDHSTLPTLLKFAAPPSRIRVGIKHKHVDLNFATQLDGSLTVLTKNGIIYTAKRHPLLPPLTPLSQLFLAPSLFSTLTSAAQKVDLDHVLLPKCNNKTHVVDDGQMDMVDERVQGILRSIASESEFKLRAFTVFAPTNKAFQKLGPSLNAFLFSPFGARVLRYVLSYHISPDVIWYTDHEDKTGISLQDKETTTLVSEYMIQINDDQSIEDSLYTKGFPRLSHRFSPKIHSNVNITHYSLPTLLGSASNQTLNFQVVQYRLFHGHGPIVRRVVIKSPCHPSSKSCARKHEKFIPVFAPDVPAWGGAIHVIGSVIPPPIPPGPKQEDFEEFARLSASGGW</sequence>
<dbReference type="InterPro" id="IPR000782">
    <property type="entry name" value="FAS1_domain"/>
</dbReference>
<keyword evidence="1" id="KW-0732">Signal</keyword>
<dbReference type="PROSITE" id="PS50213">
    <property type="entry name" value="FAS1"/>
    <property type="match status" value="1"/>
</dbReference>
<dbReference type="GO" id="GO:0005615">
    <property type="term" value="C:extracellular space"/>
    <property type="evidence" value="ECO:0007669"/>
    <property type="project" value="TreeGrafter"/>
</dbReference>
<protein>
    <submittedName>
        <fullName evidence="3">Fasciclin</fullName>
    </submittedName>
</protein>
<name>T1UNY4_9BASI</name>
<dbReference type="VEuPathDB" id="FungiDB:HVAS_10100740"/>
<dbReference type="PANTHER" id="PTHR10900:SF122">
    <property type="entry name" value="FAS1 DOMAIN-CONTAINING PROTEIN"/>
    <property type="match status" value="1"/>
</dbReference>
<feature type="domain" description="FAS1" evidence="2">
    <location>
        <begin position="310"/>
        <end position="531"/>
    </location>
</feature>
<evidence type="ECO:0000259" key="2">
    <source>
        <dbReference type="PROSITE" id="PS50213"/>
    </source>
</evidence>
<feature type="signal peptide" evidence="1">
    <location>
        <begin position="1"/>
        <end position="22"/>
    </location>
</feature>
<dbReference type="AlphaFoldDB" id="T1UNY4"/>